<dbReference type="GeneID" id="59341095"/>
<protein>
    <submittedName>
        <fullName evidence="2">Uncharacterized protein</fullName>
    </submittedName>
</protein>
<dbReference type="EMBL" id="JACAZF010000001">
    <property type="protein sequence ID" value="KAF7316466.1"/>
    <property type="molecule type" value="Genomic_DNA"/>
</dbReference>
<accession>A0A8H6TGW3</accession>
<organism evidence="2 3">
    <name type="scientific">Mycena indigotica</name>
    <dbReference type="NCBI Taxonomy" id="2126181"/>
    <lineage>
        <taxon>Eukaryota</taxon>
        <taxon>Fungi</taxon>
        <taxon>Dikarya</taxon>
        <taxon>Basidiomycota</taxon>
        <taxon>Agaricomycotina</taxon>
        <taxon>Agaricomycetes</taxon>
        <taxon>Agaricomycetidae</taxon>
        <taxon>Agaricales</taxon>
        <taxon>Marasmiineae</taxon>
        <taxon>Mycenaceae</taxon>
        <taxon>Mycena</taxon>
    </lineage>
</organism>
<gene>
    <name evidence="2" type="ORF">MIND_00165700</name>
</gene>
<dbReference type="Proteomes" id="UP000636479">
    <property type="component" value="Unassembled WGS sequence"/>
</dbReference>
<dbReference type="AlphaFoldDB" id="A0A8H6TGW3"/>
<feature type="region of interest" description="Disordered" evidence="1">
    <location>
        <begin position="1"/>
        <end position="48"/>
    </location>
</feature>
<evidence type="ECO:0000256" key="1">
    <source>
        <dbReference type="SAM" id="MobiDB-lite"/>
    </source>
</evidence>
<evidence type="ECO:0000313" key="3">
    <source>
        <dbReference type="Proteomes" id="UP000636479"/>
    </source>
</evidence>
<evidence type="ECO:0000313" key="2">
    <source>
        <dbReference type="EMBL" id="KAF7316466.1"/>
    </source>
</evidence>
<dbReference type="OrthoDB" id="3038698at2759"/>
<reference evidence="2" key="1">
    <citation type="submission" date="2020-05" db="EMBL/GenBank/DDBJ databases">
        <title>Mycena genomes resolve the evolution of fungal bioluminescence.</title>
        <authorList>
            <person name="Tsai I.J."/>
        </authorList>
    </citation>
    <scope>NUCLEOTIDE SEQUENCE</scope>
    <source>
        <strain evidence="2">171206Taipei</strain>
    </source>
</reference>
<proteinExistence type="predicted"/>
<dbReference type="RefSeq" id="XP_037226489.1">
    <property type="nucleotide sequence ID" value="XM_037358579.1"/>
</dbReference>
<sequence length="92" mass="10264">MSTESIHPIFTLKRKRTNNENGSDDFVPEPDMAAPTTKTAKTTKKPRASAAAMAAGTCSLTKKEFGDRIKAALRIEKYDVQRMRIDVSTYRV</sequence>
<name>A0A8H6TGW3_9AGAR</name>
<keyword evidence="3" id="KW-1185">Reference proteome</keyword>
<comment type="caution">
    <text evidence="2">The sequence shown here is derived from an EMBL/GenBank/DDBJ whole genome shotgun (WGS) entry which is preliminary data.</text>
</comment>